<evidence type="ECO:0000256" key="1">
    <source>
        <dbReference type="ARBA" id="ARBA00004328"/>
    </source>
</evidence>
<keyword evidence="5" id="KW-1185">Reference proteome</keyword>
<dbReference type="OrthoDB" id="9786516at2"/>
<dbReference type="Pfam" id="PF05065">
    <property type="entry name" value="Phage_capsid"/>
    <property type="match status" value="1"/>
</dbReference>
<reference evidence="4 5" key="1">
    <citation type="submission" date="2016-12" db="EMBL/GenBank/DDBJ databases">
        <title>Domibacillus antri genome sequencing.</title>
        <authorList>
            <person name="Verma A."/>
            <person name="Krishnamurthi S."/>
        </authorList>
    </citation>
    <scope>NUCLEOTIDE SEQUENCE [LARGE SCALE GENOMIC DNA]</scope>
    <source>
        <strain evidence="4 5">XD80</strain>
    </source>
</reference>
<dbReference type="InterPro" id="IPR024455">
    <property type="entry name" value="Phage_capsid"/>
</dbReference>
<dbReference type="AlphaFoldDB" id="A0A1Q8Q3H7"/>
<organism evidence="4 5">
    <name type="scientific">Domibacillus antri</name>
    <dbReference type="NCBI Taxonomy" id="1714264"/>
    <lineage>
        <taxon>Bacteria</taxon>
        <taxon>Bacillati</taxon>
        <taxon>Bacillota</taxon>
        <taxon>Bacilli</taxon>
        <taxon>Bacillales</taxon>
        <taxon>Bacillaceae</taxon>
        <taxon>Domibacillus</taxon>
    </lineage>
</organism>
<comment type="subcellular location">
    <subcellularLocation>
        <location evidence="1">Virion</location>
    </subcellularLocation>
</comment>
<accession>A0A1Q8Q3H7</accession>
<evidence type="ECO:0000313" key="5">
    <source>
        <dbReference type="Proteomes" id="UP000185568"/>
    </source>
</evidence>
<dbReference type="EMBL" id="MSDU01000028">
    <property type="protein sequence ID" value="OLN21899.1"/>
    <property type="molecule type" value="Genomic_DNA"/>
</dbReference>
<dbReference type="InterPro" id="IPR054612">
    <property type="entry name" value="Phage_capsid-like_C"/>
</dbReference>
<dbReference type="SUPFAM" id="SSF56563">
    <property type="entry name" value="Major capsid protein gp5"/>
    <property type="match status" value="1"/>
</dbReference>
<evidence type="ECO:0000313" key="4">
    <source>
        <dbReference type="EMBL" id="OLN21899.1"/>
    </source>
</evidence>
<dbReference type="Proteomes" id="UP000185568">
    <property type="component" value="Unassembled WGS sequence"/>
</dbReference>
<name>A0A1Q8Q3H7_9BACI</name>
<dbReference type="NCBIfam" id="TIGR01554">
    <property type="entry name" value="major_cap_HK97"/>
    <property type="match status" value="1"/>
</dbReference>
<proteinExistence type="predicted"/>
<comment type="caution">
    <text evidence="4">The sequence shown here is derived from an EMBL/GenBank/DDBJ whole genome shotgun (WGS) entry which is preliminary data.</text>
</comment>
<feature type="domain" description="Phage capsid-like C-terminal" evidence="3">
    <location>
        <begin position="121"/>
        <end position="395"/>
    </location>
</feature>
<sequence>MKRLQEILKRKAEIRAALEGGEKVDLDAFEKELRELDEEQKEIETRQRLLKEAGEINDGTAQETRTIQTFSSKSTGEEREEVSTTDSNEYRKAFMDLVLRGKKSDILETRAISGTGLADVGTVIPQTVINRIVEKMKSYGQIYSRITQTNVKGGVSIPTSNLKPVATWTDEGSVSAIQKKTTGEVTFSYHKLQCRVAVTLEADTVSMDIFESALVDNIYEAIIVALEQAIVSGTGVKQPLGITVDPSVTNTISVLAADVAKYTKWTEIISQLPLSAEGKVALVITKTDWDKNILGMVDANGQPIARVTYGLEGKPQRRFLGYEVILVEDYLPTATGAADNEVFAFFADLKDYMLNSNLQYTYKKYFDDNTDEYIHKTTLIADGKLADPQNVLLIKKAPTV</sequence>
<protein>
    <submittedName>
        <fullName evidence="4">Capsid protein</fullName>
    </submittedName>
</protein>
<dbReference type="STRING" id="1714264.BTO30_12435"/>
<feature type="coiled-coil region" evidence="2">
    <location>
        <begin position="26"/>
        <end position="53"/>
    </location>
</feature>
<gene>
    <name evidence="4" type="ORF">BTO30_12435</name>
</gene>
<evidence type="ECO:0000256" key="2">
    <source>
        <dbReference type="SAM" id="Coils"/>
    </source>
</evidence>
<evidence type="ECO:0000259" key="3">
    <source>
        <dbReference type="Pfam" id="PF05065"/>
    </source>
</evidence>
<keyword evidence="2" id="KW-0175">Coiled coil</keyword>
<dbReference type="RefSeq" id="WP_075399059.1">
    <property type="nucleotide sequence ID" value="NZ_MSDU01000028.1"/>
</dbReference>